<feature type="transmembrane region" description="Helical" evidence="6">
    <location>
        <begin position="129"/>
        <end position="149"/>
    </location>
</feature>
<keyword evidence="3 6" id="KW-0812">Transmembrane</keyword>
<comment type="subcellular location">
    <subcellularLocation>
        <location evidence="1">Cell membrane</location>
        <topology evidence="1">Multi-pass membrane protein</topology>
    </subcellularLocation>
</comment>
<dbReference type="GO" id="GO:0005886">
    <property type="term" value="C:plasma membrane"/>
    <property type="evidence" value="ECO:0007669"/>
    <property type="project" value="UniProtKB-SubCell"/>
</dbReference>
<evidence type="ECO:0000256" key="1">
    <source>
        <dbReference type="ARBA" id="ARBA00004651"/>
    </source>
</evidence>
<reference evidence="8 9" key="1">
    <citation type="submission" date="2016-08" db="EMBL/GenBank/DDBJ databases">
        <authorList>
            <person name="Seilhamer J.J."/>
        </authorList>
    </citation>
    <scope>NUCLEOTIDE SEQUENCE [LARGE SCALE GENOMIC DNA]</scope>
    <source>
        <strain evidence="8 9">KCTC 42603</strain>
    </source>
</reference>
<evidence type="ECO:0000256" key="4">
    <source>
        <dbReference type="ARBA" id="ARBA00022989"/>
    </source>
</evidence>
<dbReference type="InterPro" id="IPR037185">
    <property type="entry name" value="EmrE-like"/>
</dbReference>
<evidence type="ECO:0000256" key="2">
    <source>
        <dbReference type="ARBA" id="ARBA00022475"/>
    </source>
</evidence>
<dbReference type="InterPro" id="IPR051258">
    <property type="entry name" value="Diverse_Substrate_Transporter"/>
</dbReference>
<dbReference type="Proteomes" id="UP000175691">
    <property type="component" value="Unassembled WGS sequence"/>
</dbReference>
<keyword evidence="9" id="KW-1185">Reference proteome</keyword>
<feature type="transmembrane region" description="Helical" evidence="6">
    <location>
        <begin position="187"/>
        <end position="205"/>
    </location>
</feature>
<feature type="transmembrane region" description="Helical" evidence="6">
    <location>
        <begin position="12"/>
        <end position="32"/>
    </location>
</feature>
<comment type="caution">
    <text evidence="8">The sequence shown here is derived from an EMBL/GenBank/DDBJ whole genome shotgun (WGS) entry which is preliminary data.</text>
</comment>
<evidence type="ECO:0000259" key="7">
    <source>
        <dbReference type="Pfam" id="PF00892"/>
    </source>
</evidence>
<gene>
    <name evidence="8" type="ORF">BFC18_03465</name>
</gene>
<feature type="domain" description="EamA" evidence="7">
    <location>
        <begin position="14"/>
        <end position="144"/>
    </location>
</feature>
<name>A0A1E7ZFP4_9ALTE</name>
<feature type="domain" description="EamA" evidence="7">
    <location>
        <begin position="156"/>
        <end position="289"/>
    </location>
</feature>
<dbReference type="OrthoDB" id="4167046at2"/>
<organism evidence="8 9">
    <name type="scientific">Alteromonas confluentis</name>
    <dbReference type="NCBI Taxonomy" id="1656094"/>
    <lineage>
        <taxon>Bacteria</taxon>
        <taxon>Pseudomonadati</taxon>
        <taxon>Pseudomonadota</taxon>
        <taxon>Gammaproteobacteria</taxon>
        <taxon>Alteromonadales</taxon>
        <taxon>Alteromonadaceae</taxon>
        <taxon>Alteromonas/Salinimonas group</taxon>
        <taxon>Alteromonas</taxon>
    </lineage>
</organism>
<evidence type="ECO:0000313" key="8">
    <source>
        <dbReference type="EMBL" id="OFC72327.1"/>
    </source>
</evidence>
<dbReference type="SUPFAM" id="SSF103481">
    <property type="entry name" value="Multidrug resistance efflux transporter EmrE"/>
    <property type="match status" value="2"/>
</dbReference>
<protein>
    <recommendedName>
        <fullName evidence="7">EamA domain-containing protein</fullName>
    </recommendedName>
</protein>
<keyword evidence="5 6" id="KW-0472">Membrane</keyword>
<evidence type="ECO:0000313" key="9">
    <source>
        <dbReference type="Proteomes" id="UP000175691"/>
    </source>
</evidence>
<dbReference type="STRING" id="1656094.BFC18_03465"/>
<feature type="transmembrane region" description="Helical" evidence="6">
    <location>
        <begin position="273"/>
        <end position="293"/>
    </location>
</feature>
<feature type="transmembrane region" description="Helical" evidence="6">
    <location>
        <begin position="38"/>
        <end position="63"/>
    </location>
</feature>
<proteinExistence type="predicted"/>
<dbReference type="EMBL" id="MDHN01000005">
    <property type="protein sequence ID" value="OFC72327.1"/>
    <property type="molecule type" value="Genomic_DNA"/>
</dbReference>
<feature type="transmembrane region" description="Helical" evidence="6">
    <location>
        <begin position="217"/>
        <end position="237"/>
    </location>
</feature>
<dbReference type="Pfam" id="PF00892">
    <property type="entry name" value="EamA"/>
    <property type="match status" value="2"/>
</dbReference>
<evidence type="ECO:0000256" key="3">
    <source>
        <dbReference type="ARBA" id="ARBA00022692"/>
    </source>
</evidence>
<dbReference type="PANTHER" id="PTHR42920:SF11">
    <property type="entry name" value="INNER MEMBRANE PROTEIN YTFF"/>
    <property type="match status" value="1"/>
</dbReference>
<dbReference type="InterPro" id="IPR000620">
    <property type="entry name" value="EamA_dom"/>
</dbReference>
<keyword evidence="2" id="KW-1003">Cell membrane</keyword>
<evidence type="ECO:0000256" key="6">
    <source>
        <dbReference type="SAM" id="Phobius"/>
    </source>
</evidence>
<keyword evidence="4 6" id="KW-1133">Transmembrane helix</keyword>
<feature type="transmembrane region" description="Helical" evidence="6">
    <location>
        <begin position="249"/>
        <end position="267"/>
    </location>
</feature>
<feature type="transmembrane region" description="Helical" evidence="6">
    <location>
        <begin position="75"/>
        <end position="95"/>
    </location>
</feature>
<evidence type="ECO:0000256" key="5">
    <source>
        <dbReference type="ARBA" id="ARBA00023136"/>
    </source>
</evidence>
<sequence>MTSAHSENQSLVTKGLIYALAAVMIWTGFILITKAGALAALAIPDMMMVRFGTAFILFSPFIWKHRRVIFQRRMLALGAIGGLAYGLTVFNGFSLAPATHAALLLPGLMPIMIAVLAYFLAGERHTRQAWTGILFSSAGIIALLIETLLMDTSYLAGDISFIMACVFWGIFTVLLRRWGFAPWHATLGIITFTTLLFAPVYALFLPHHIADSSWEMIALQAFYQGVMATTVQMVLYARAVHILGATRMGGLMALVPIFASVIAVPLFDEVWTTGLSIAIVMILTGTLISNNPVQALSGQKRQAT</sequence>
<feature type="transmembrane region" description="Helical" evidence="6">
    <location>
        <begin position="101"/>
        <end position="122"/>
    </location>
</feature>
<accession>A0A1E7ZFP4</accession>
<feature type="transmembrane region" description="Helical" evidence="6">
    <location>
        <begin position="155"/>
        <end position="175"/>
    </location>
</feature>
<dbReference type="RefSeq" id="WP_070123554.1">
    <property type="nucleotide sequence ID" value="NZ_MDHN01000005.1"/>
</dbReference>
<dbReference type="PANTHER" id="PTHR42920">
    <property type="entry name" value="OS03G0707200 PROTEIN-RELATED"/>
    <property type="match status" value="1"/>
</dbReference>
<dbReference type="AlphaFoldDB" id="A0A1E7ZFP4"/>